<evidence type="ECO:0000256" key="2">
    <source>
        <dbReference type="SAM" id="Phobius"/>
    </source>
</evidence>
<proteinExistence type="predicted"/>
<dbReference type="Proteomes" id="UP000440041">
    <property type="component" value="Unassembled WGS sequence"/>
</dbReference>
<protein>
    <submittedName>
        <fullName evidence="3">Uncharacterized protein</fullName>
    </submittedName>
</protein>
<keyword evidence="2" id="KW-0472">Membrane</keyword>
<feature type="compositionally biased region" description="Basic and acidic residues" evidence="1">
    <location>
        <begin position="152"/>
        <end position="169"/>
    </location>
</feature>
<dbReference type="AlphaFoldDB" id="A0A6A2W0W2"/>
<accession>A0A6A2W0W2</accession>
<feature type="region of interest" description="Disordered" evidence="1">
    <location>
        <begin position="57"/>
        <end position="78"/>
    </location>
</feature>
<feature type="transmembrane region" description="Helical" evidence="2">
    <location>
        <begin position="124"/>
        <end position="143"/>
    </location>
</feature>
<name>A0A6A2W0W2_9BIFI</name>
<reference evidence="3 4" key="1">
    <citation type="submission" date="2019-09" db="EMBL/GenBank/DDBJ databases">
        <title>Characterization of the phylogenetic diversity of two novel species belonging to the genus Bifidobacterium: Bifidobacterium cebidarum sp. nov. and Bifidobacterium leontopitheci sp. nov.</title>
        <authorList>
            <person name="Lugli G.A."/>
            <person name="Duranti S."/>
            <person name="Milani C."/>
            <person name="Turroni F."/>
            <person name="Ventura M."/>
        </authorList>
    </citation>
    <scope>NUCLEOTIDE SEQUENCE [LARGE SCALE GENOMIC DNA]</scope>
    <source>
        <strain evidence="3 4">DSM 100238</strain>
    </source>
</reference>
<organism evidence="3 4">
    <name type="scientific">Bifidobacterium apri</name>
    <dbReference type="NCBI Taxonomy" id="1769423"/>
    <lineage>
        <taxon>Bacteria</taxon>
        <taxon>Bacillati</taxon>
        <taxon>Actinomycetota</taxon>
        <taxon>Actinomycetes</taxon>
        <taxon>Bifidobacteriales</taxon>
        <taxon>Bifidobacteriaceae</taxon>
        <taxon>Bifidobacterium</taxon>
    </lineage>
</organism>
<feature type="transmembrane region" description="Helical" evidence="2">
    <location>
        <begin position="6"/>
        <end position="26"/>
    </location>
</feature>
<evidence type="ECO:0000313" key="3">
    <source>
        <dbReference type="EMBL" id="KAB8296518.1"/>
    </source>
</evidence>
<comment type="caution">
    <text evidence="3">The sequence shown here is derived from an EMBL/GenBank/DDBJ whole genome shotgun (WGS) entry which is preliminary data.</text>
</comment>
<gene>
    <name evidence="3" type="ORF">DSM100238_1542</name>
</gene>
<feature type="transmembrane region" description="Helical" evidence="2">
    <location>
        <begin position="87"/>
        <end position="104"/>
    </location>
</feature>
<keyword evidence="2" id="KW-0812">Transmembrane</keyword>
<dbReference type="EMBL" id="WBSO01000013">
    <property type="protein sequence ID" value="KAB8296518.1"/>
    <property type="molecule type" value="Genomic_DNA"/>
</dbReference>
<evidence type="ECO:0000313" key="4">
    <source>
        <dbReference type="Proteomes" id="UP000440041"/>
    </source>
</evidence>
<dbReference type="RefSeq" id="WP_152356081.1">
    <property type="nucleotide sequence ID" value="NZ_JBHLXF010000007.1"/>
</dbReference>
<feature type="compositionally biased region" description="Basic and acidic residues" evidence="1">
    <location>
        <begin position="181"/>
        <end position="197"/>
    </location>
</feature>
<feature type="region of interest" description="Disordered" evidence="1">
    <location>
        <begin position="152"/>
        <end position="197"/>
    </location>
</feature>
<sequence>MSFLPLMLWLLALVCCVTVIVMVLTMDSRESHAHTQDPSGHSMDAAHAAALDSRALHDTAPTGDDTSDTDDTGDAVQPAARPVSKSIIALHFVSLMLAMAPYVVEAEAADGIDKTMLSWYDSVEGISGAILIVLIALELWFMYRQASRAAKSEATRVKPAADKKPDHIEQAGQTGTAQENEDTRRAVMTAKDDSDLA</sequence>
<evidence type="ECO:0000256" key="1">
    <source>
        <dbReference type="SAM" id="MobiDB-lite"/>
    </source>
</evidence>
<keyword evidence="2" id="KW-1133">Transmembrane helix</keyword>
<dbReference type="OrthoDB" id="3239080at2"/>
<keyword evidence="4" id="KW-1185">Reference proteome</keyword>